<proteinExistence type="predicted"/>
<dbReference type="EMBL" id="JAPDDS010000006">
    <property type="protein sequence ID" value="MCW1885663.1"/>
    <property type="molecule type" value="Genomic_DNA"/>
</dbReference>
<evidence type="ECO:0000313" key="1">
    <source>
        <dbReference type="EMBL" id="MCW1885663.1"/>
    </source>
</evidence>
<evidence type="ECO:0000313" key="2">
    <source>
        <dbReference type="Proteomes" id="UP001207930"/>
    </source>
</evidence>
<keyword evidence="2" id="KW-1185">Reference proteome</keyword>
<sequence>MFAQEATPEFDPLGENVDLPRQVRVQAEFIEVSHETLTKLLLKPREGADDSALRQDLAKLTEEGKATVVETMLCIARSGEKALTESIKEFIYPTEYEPAEIPNEIHTTESGEKVKTDGKDHATGPTPTSFEARNLGSTLEIEPTLSGNGKIIDLRIAPEIVYHVGNETWAEWKGKYGDASVRMPTMYTLRFTTAATLMDGQPLFVAALSPKGEDGFPDFKRKLMVFIRCDVLTVGR</sequence>
<gene>
    <name evidence="1" type="ORF">OKA04_13065</name>
</gene>
<name>A0ABT3FQ20_9BACT</name>
<protein>
    <submittedName>
        <fullName evidence="1">Uncharacterized protein</fullName>
    </submittedName>
</protein>
<reference evidence="1 2" key="1">
    <citation type="submission" date="2022-10" db="EMBL/GenBank/DDBJ databases">
        <title>Luteolibacter flavescens strain MCCC 1K03193, whole genome shotgun sequencing project.</title>
        <authorList>
            <person name="Zhao G."/>
            <person name="Shen L."/>
        </authorList>
    </citation>
    <scope>NUCLEOTIDE SEQUENCE [LARGE SCALE GENOMIC DNA]</scope>
    <source>
        <strain evidence="1 2">MCCC 1K03193</strain>
    </source>
</reference>
<organism evidence="1 2">
    <name type="scientific">Luteolibacter flavescens</name>
    <dbReference type="NCBI Taxonomy" id="1859460"/>
    <lineage>
        <taxon>Bacteria</taxon>
        <taxon>Pseudomonadati</taxon>
        <taxon>Verrucomicrobiota</taxon>
        <taxon>Verrucomicrobiia</taxon>
        <taxon>Verrucomicrobiales</taxon>
        <taxon>Verrucomicrobiaceae</taxon>
        <taxon>Luteolibacter</taxon>
    </lineage>
</organism>
<comment type="caution">
    <text evidence="1">The sequence shown here is derived from an EMBL/GenBank/DDBJ whole genome shotgun (WGS) entry which is preliminary data.</text>
</comment>
<dbReference type="RefSeq" id="WP_264501618.1">
    <property type="nucleotide sequence ID" value="NZ_JAPDDS010000006.1"/>
</dbReference>
<accession>A0ABT3FQ20</accession>
<dbReference type="Proteomes" id="UP001207930">
    <property type="component" value="Unassembled WGS sequence"/>
</dbReference>